<dbReference type="InterPro" id="IPR035992">
    <property type="entry name" value="Ricin_B-like_lectins"/>
</dbReference>
<feature type="region of interest" description="Disordered" evidence="1">
    <location>
        <begin position="188"/>
        <end position="226"/>
    </location>
</feature>
<evidence type="ECO:0000313" key="2">
    <source>
        <dbReference type="EMBL" id="KAF7684798.1"/>
    </source>
</evidence>
<comment type="caution">
    <text evidence="2">The sequence shown here is derived from an EMBL/GenBank/DDBJ whole genome shotgun (WGS) entry which is preliminary data.</text>
</comment>
<dbReference type="Proteomes" id="UP001516464">
    <property type="component" value="Unassembled WGS sequence"/>
</dbReference>
<gene>
    <name evidence="2" type="ORF">TCON_0035</name>
</gene>
<evidence type="ECO:0000313" key="3">
    <source>
        <dbReference type="Proteomes" id="UP001516464"/>
    </source>
</evidence>
<dbReference type="SUPFAM" id="SSF50370">
    <property type="entry name" value="Ricin B-like lectins"/>
    <property type="match status" value="1"/>
</dbReference>
<sequence>MLILYLIHASCIALYFRSQANKKYITTNSKGWLVLGDRSKAKKFTLKPGPDTKVFIQDQDKRVWDIEGGKSNVILYSKHGGSNQQYEVTLSHTGFNIISVLDSCLQFSNDDQMRIYRAPCDGSIVQEWKSMEELPSPKNKAYNHSHADHHHSDFHHYDELTSHNKHNNVSSSSDSDTSFVKFNLSNSDSIECDESNHNHYKAAREHKDRRKHKDSYHKTSKDDMKL</sequence>
<evidence type="ECO:0008006" key="4">
    <source>
        <dbReference type="Google" id="ProtNLM"/>
    </source>
</evidence>
<reference evidence="2 3" key="1">
    <citation type="submission" date="2019-01" db="EMBL/GenBank/DDBJ databases">
        <title>Genomes sequencing and comparative genomics of infectious freshwater microsporidia, Cucumispora dikerogammari and Thelohania contejeani.</title>
        <authorList>
            <person name="Cormier A."/>
            <person name="Giraud I."/>
            <person name="Wattier R."/>
            <person name="Teixeira M."/>
            <person name="Grandjean F."/>
            <person name="Rigaud T."/>
            <person name="Cordaux R."/>
        </authorList>
    </citation>
    <scope>NUCLEOTIDE SEQUENCE [LARGE SCALE GENOMIC DNA]</scope>
    <source>
        <strain evidence="2">T1</strain>
        <tissue evidence="2">Spores</tissue>
    </source>
</reference>
<proteinExistence type="predicted"/>
<feature type="compositionally biased region" description="Basic and acidic residues" evidence="1">
    <location>
        <begin position="194"/>
        <end position="206"/>
    </location>
</feature>
<evidence type="ECO:0000256" key="1">
    <source>
        <dbReference type="SAM" id="MobiDB-lite"/>
    </source>
</evidence>
<dbReference type="Gene3D" id="2.80.10.50">
    <property type="match status" value="1"/>
</dbReference>
<dbReference type="CDD" id="cd00161">
    <property type="entry name" value="beta-trefoil_Ricin-like"/>
    <property type="match status" value="1"/>
</dbReference>
<keyword evidence="3" id="KW-1185">Reference proteome</keyword>
<organism evidence="2 3">
    <name type="scientific">Astathelohania contejeani</name>
    <dbReference type="NCBI Taxonomy" id="164912"/>
    <lineage>
        <taxon>Eukaryota</taxon>
        <taxon>Fungi</taxon>
        <taxon>Fungi incertae sedis</taxon>
        <taxon>Microsporidia</taxon>
        <taxon>Astathelohaniidae</taxon>
        <taxon>Astathelohania</taxon>
    </lineage>
</organism>
<name>A0ABQ7I2Y8_9MICR</name>
<dbReference type="EMBL" id="SBIQ01000001">
    <property type="protein sequence ID" value="KAF7684798.1"/>
    <property type="molecule type" value="Genomic_DNA"/>
</dbReference>
<feature type="compositionally biased region" description="Basic and acidic residues" evidence="1">
    <location>
        <begin position="216"/>
        <end position="226"/>
    </location>
</feature>
<accession>A0ABQ7I2Y8</accession>
<protein>
    <recommendedName>
        <fullName evidence="4">Ricin B lectin domain-containing protein</fullName>
    </recommendedName>
</protein>